<name>A0AAD9K565_9ANNE</name>
<gene>
    <name evidence="3" type="ORF">LSH36_55g06041</name>
</gene>
<dbReference type="Proteomes" id="UP001208570">
    <property type="component" value="Unassembled WGS sequence"/>
</dbReference>
<protein>
    <submittedName>
        <fullName evidence="3">Uncharacterized protein</fullName>
    </submittedName>
</protein>
<dbReference type="EMBL" id="JAODUP010000055">
    <property type="protein sequence ID" value="KAK2165076.1"/>
    <property type="molecule type" value="Genomic_DNA"/>
</dbReference>
<evidence type="ECO:0000256" key="2">
    <source>
        <dbReference type="SAM" id="Phobius"/>
    </source>
</evidence>
<feature type="coiled-coil region" evidence="1">
    <location>
        <begin position="205"/>
        <end position="279"/>
    </location>
</feature>
<dbReference type="AlphaFoldDB" id="A0AAD9K565"/>
<sequence length="360" mass="41063">MEKAERNRASECLIKSDNAMEHRSELSVAEATYFDIYSSCSHQLDATEMADGYDYKANQKTLDLEPNYCLVTGDMASDLNECLEKYFAANCLCQGQTFNCPTCRASVRIPHGGATMFPTNFHIVNLRKRSRELDMGQTIKDAIQYLEKRAEEIVDEMTERKRHVLIAISKRREELVSRIEDMVETLLESVEEHHSTDSTESVNTISAVKDKLSELQAQLKETCSDIEIKMAQQTEAIQLNALTKLRRQAEIISNVNNELEELKQEADRALTNILDTQLAFCEGECPADELKQIFGRLVLLNDGQTLDEIRSQERNEEGFSPLHVKSWSQSWWVLLFTVLPAVICTMFVKVILTFFEKLLG</sequence>
<evidence type="ECO:0000256" key="1">
    <source>
        <dbReference type="SAM" id="Coils"/>
    </source>
</evidence>
<keyword evidence="2" id="KW-1133">Transmembrane helix</keyword>
<evidence type="ECO:0000313" key="3">
    <source>
        <dbReference type="EMBL" id="KAK2165076.1"/>
    </source>
</evidence>
<evidence type="ECO:0000313" key="4">
    <source>
        <dbReference type="Proteomes" id="UP001208570"/>
    </source>
</evidence>
<comment type="caution">
    <text evidence="3">The sequence shown here is derived from an EMBL/GenBank/DDBJ whole genome shotgun (WGS) entry which is preliminary data.</text>
</comment>
<keyword evidence="1" id="KW-0175">Coiled coil</keyword>
<keyword evidence="4" id="KW-1185">Reference proteome</keyword>
<feature type="transmembrane region" description="Helical" evidence="2">
    <location>
        <begin position="331"/>
        <end position="355"/>
    </location>
</feature>
<keyword evidence="2" id="KW-0812">Transmembrane</keyword>
<keyword evidence="2" id="KW-0472">Membrane</keyword>
<accession>A0AAD9K565</accession>
<organism evidence="3 4">
    <name type="scientific">Paralvinella palmiformis</name>
    <dbReference type="NCBI Taxonomy" id="53620"/>
    <lineage>
        <taxon>Eukaryota</taxon>
        <taxon>Metazoa</taxon>
        <taxon>Spiralia</taxon>
        <taxon>Lophotrochozoa</taxon>
        <taxon>Annelida</taxon>
        <taxon>Polychaeta</taxon>
        <taxon>Sedentaria</taxon>
        <taxon>Canalipalpata</taxon>
        <taxon>Terebellida</taxon>
        <taxon>Terebelliformia</taxon>
        <taxon>Alvinellidae</taxon>
        <taxon>Paralvinella</taxon>
    </lineage>
</organism>
<proteinExistence type="predicted"/>
<reference evidence="3" key="1">
    <citation type="journal article" date="2023" name="Mol. Biol. Evol.">
        <title>Third-Generation Sequencing Reveals the Adaptive Role of the Epigenome in Three Deep-Sea Polychaetes.</title>
        <authorList>
            <person name="Perez M."/>
            <person name="Aroh O."/>
            <person name="Sun Y."/>
            <person name="Lan Y."/>
            <person name="Juniper S.K."/>
            <person name="Young C.R."/>
            <person name="Angers B."/>
            <person name="Qian P.Y."/>
        </authorList>
    </citation>
    <scope>NUCLEOTIDE SEQUENCE</scope>
    <source>
        <strain evidence="3">P08H-3</strain>
    </source>
</reference>